<organism evidence="1 2">
    <name type="scientific">Xylaria arbuscula</name>
    <dbReference type="NCBI Taxonomy" id="114810"/>
    <lineage>
        <taxon>Eukaryota</taxon>
        <taxon>Fungi</taxon>
        <taxon>Dikarya</taxon>
        <taxon>Ascomycota</taxon>
        <taxon>Pezizomycotina</taxon>
        <taxon>Sordariomycetes</taxon>
        <taxon>Xylariomycetidae</taxon>
        <taxon>Xylariales</taxon>
        <taxon>Xylariaceae</taxon>
        <taxon>Xylaria</taxon>
    </lineage>
</organism>
<evidence type="ECO:0000313" key="2">
    <source>
        <dbReference type="Proteomes" id="UP001148614"/>
    </source>
</evidence>
<protein>
    <submittedName>
        <fullName evidence="1">Uncharacterized protein</fullName>
    </submittedName>
</protein>
<dbReference type="AlphaFoldDB" id="A0A9W8NCR3"/>
<proteinExistence type="predicted"/>
<accession>A0A9W8NCR3</accession>
<dbReference type="EMBL" id="JANPWZ010000999">
    <property type="protein sequence ID" value="KAJ3569780.1"/>
    <property type="molecule type" value="Genomic_DNA"/>
</dbReference>
<keyword evidence="2" id="KW-1185">Reference proteome</keyword>
<evidence type="ECO:0000313" key="1">
    <source>
        <dbReference type="EMBL" id="KAJ3569780.1"/>
    </source>
</evidence>
<dbReference type="VEuPathDB" id="FungiDB:F4678DRAFT_424203"/>
<comment type="caution">
    <text evidence="1">The sequence shown here is derived from an EMBL/GenBank/DDBJ whole genome shotgun (WGS) entry which is preliminary data.</text>
</comment>
<name>A0A9W8NCR3_9PEZI</name>
<reference evidence="1" key="1">
    <citation type="submission" date="2022-07" db="EMBL/GenBank/DDBJ databases">
        <title>Genome Sequence of Xylaria arbuscula.</title>
        <authorList>
            <person name="Buettner E."/>
        </authorList>
    </citation>
    <scope>NUCLEOTIDE SEQUENCE</scope>
    <source>
        <strain evidence="1">VT107</strain>
    </source>
</reference>
<sequence>MPVLVSIGTARQKDEDQGEGALRLIKRGLNLLGDPGIVHERMQQDEENERCFYYRLNDDDDGARVEMDEWKPRRDGSETRTKMREHFDTWLQKEGVKDMFMDCAEHLVRLRRIRMKTPRWERFALVQYFVCQVANCPKDRDNQWLDKGDFENHLRREHREEDYEGSLDRALDMCRRKWRYRSRAASP</sequence>
<gene>
    <name evidence="1" type="ORF">NPX13_g5964</name>
</gene>
<dbReference type="Proteomes" id="UP001148614">
    <property type="component" value="Unassembled WGS sequence"/>
</dbReference>